<dbReference type="PANTHER" id="PTHR33099">
    <property type="entry name" value="FE2OG DIOXYGENASE DOMAIN-CONTAINING PROTEIN"/>
    <property type="match status" value="1"/>
</dbReference>
<accession>A0A060STS3</accession>
<dbReference type="HOGENOM" id="CLU_886074_0_0_1"/>
<dbReference type="AlphaFoldDB" id="A0A060STS3"/>
<comment type="caution">
    <text evidence="1">The sequence shown here is derived from an EMBL/GenBank/DDBJ whole genome shotgun (WGS) entry which is preliminary data.</text>
</comment>
<evidence type="ECO:0008006" key="3">
    <source>
        <dbReference type="Google" id="ProtNLM"/>
    </source>
</evidence>
<evidence type="ECO:0000313" key="1">
    <source>
        <dbReference type="EMBL" id="CDO77780.1"/>
    </source>
</evidence>
<keyword evidence="2" id="KW-1185">Reference proteome</keyword>
<dbReference type="Gene3D" id="2.60.120.620">
    <property type="entry name" value="q2cbj1_9rhob like domain"/>
    <property type="match status" value="1"/>
</dbReference>
<dbReference type="Proteomes" id="UP000029665">
    <property type="component" value="Unassembled WGS sequence"/>
</dbReference>
<organism evidence="1 2">
    <name type="scientific">Pycnoporus cinnabarinus</name>
    <name type="common">Cinnabar-red polypore</name>
    <name type="synonym">Trametes cinnabarina</name>
    <dbReference type="NCBI Taxonomy" id="5643"/>
    <lineage>
        <taxon>Eukaryota</taxon>
        <taxon>Fungi</taxon>
        <taxon>Dikarya</taxon>
        <taxon>Basidiomycota</taxon>
        <taxon>Agaricomycotina</taxon>
        <taxon>Agaricomycetes</taxon>
        <taxon>Polyporales</taxon>
        <taxon>Polyporaceae</taxon>
        <taxon>Trametes</taxon>
    </lineage>
</organism>
<dbReference type="OrthoDB" id="27483at2759"/>
<dbReference type="OMA" id="HNDCIAF"/>
<sequence length="314" mass="34439">MDQSKAEPSALLDRLRVTLTATAPFCSGTLQLSRAELELYYIEVRIIGGVRNRNVDQHIADMDELERACTAASFGKGEENVLDETYRKAGKMSPDDFVTRFNVERSGLLSFPQGAFFKPHLDTPRSDKMFGNLVVVFPTPHDGGELVLRHDGKERSFNSAQMLSGHNDCIAFVAFFSVDSQPKVIPPLESHAVTQPAQYNVSIVKDALADFLGNLDILPAGGTIAHGLRHAYPVPKFVDPDSVGDVWNRLGRDSPGSQYDLLHSVKEGLKGSDAACELLGLKSPRNATSPTCVLAPPQRLDRESKPLANRILRE</sequence>
<dbReference type="PANTHER" id="PTHR33099:SF14">
    <property type="entry name" value="PROLYL 4-HYDROXYLASE ALPHA SUBUNIT FE(2+) 2OG DIOXYGENASE DOMAIN-CONTAINING PROTEIN"/>
    <property type="match status" value="1"/>
</dbReference>
<evidence type="ECO:0000313" key="2">
    <source>
        <dbReference type="Proteomes" id="UP000029665"/>
    </source>
</evidence>
<dbReference type="EMBL" id="CCBP010000466">
    <property type="protein sequence ID" value="CDO77780.1"/>
    <property type="molecule type" value="Genomic_DNA"/>
</dbReference>
<gene>
    <name evidence="1" type="ORF">BN946_scf185041.g12</name>
</gene>
<dbReference type="STRING" id="5643.A0A060STS3"/>
<name>A0A060STS3_PYCCI</name>
<proteinExistence type="predicted"/>
<reference evidence="1" key="1">
    <citation type="submission" date="2014-01" db="EMBL/GenBank/DDBJ databases">
        <title>The genome of the white-rot fungus Pycnoporus cinnabarinus: a basidiomycete model with a versatile arsenal for lignocellulosic biomass breakdown.</title>
        <authorList>
            <person name="Levasseur A."/>
            <person name="Lomascolo A."/>
            <person name="Ruiz-Duenas F.J."/>
            <person name="Uzan E."/>
            <person name="Piumi F."/>
            <person name="Kues U."/>
            <person name="Ram A.F.J."/>
            <person name="Murat C."/>
            <person name="Haon M."/>
            <person name="Benoit I."/>
            <person name="Arfi Y."/>
            <person name="Chevret D."/>
            <person name="Drula E."/>
            <person name="Kwon M.J."/>
            <person name="Gouret P."/>
            <person name="Lesage-Meessen L."/>
            <person name="Lombard V."/>
            <person name="Mariette J."/>
            <person name="Noirot C."/>
            <person name="Park J."/>
            <person name="Patyshakuliyeva A."/>
            <person name="Wieneger R.A.B."/>
            <person name="Wosten H.A.B."/>
            <person name="Martin F."/>
            <person name="Coutinho P.M."/>
            <person name="de Vries R."/>
            <person name="Martinez A.T."/>
            <person name="Klopp C."/>
            <person name="Pontarotti P."/>
            <person name="Henrissat B."/>
            <person name="Record E."/>
        </authorList>
    </citation>
    <scope>NUCLEOTIDE SEQUENCE [LARGE SCALE GENOMIC DNA]</scope>
    <source>
        <strain evidence="1">BRFM137</strain>
    </source>
</reference>
<protein>
    <recommendedName>
        <fullName evidence="3">Prolyl 4-hydroxylase alpha subunit Fe(2+) 2OG dioxygenase domain-containing protein</fullName>
    </recommendedName>
</protein>